<reference evidence="5" key="2">
    <citation type="submission" date="2025-04" db="UniProtKB">
        <authorList>
            <consortium name="RefSeq"/>
        </authorList>
    </citation>
    <scope>IDENTIFICATION</scope>
</reference>
<dbReference type="GO" id="GO:0042795">
    <property type="term" value="P:snRNA transcription by RNA polymerase II"/>
    <property type="evidence" value="ECO:0007669"/>
    <property type="project" value="TreeGrafter"/>
</dbReference>
<dbReference type="STRING" id="144197.ENSSPAP00000028542"/>
<dbReference type="CTD" id="79664"/>
<name>A0A3B5BKQ7_9TELE</name>
<dbReference type="RefSeq" id="XP_008280366.1">
    <property type="nucleotide sequence ID" value="XM_008282144.1"/>
</dbReference>
<dbReference type="GeneID" id="103357540"/>
<dbReference type="Pfam" id="PF10505">
    <property type="entry name" value="NARG2_C"/>
    <property type="match status" value="1"/>
</dbReference>
<feature type="region of interest" description="Disordered" evidence="1">
    <location>
        <begin position="531"/>
        <end position="572"/>
    </location>
</feature>
<feature type="compositionally biased region" description="Polar residues" evidence="1">
    <location>
        <begin position="493"/>
        <end position="509"/>
    </location>
</feature>
<dbReference type="GO" id="GO:0042796">
    <property type="term" value="P:snRNA transcription by RNA polymerase III"/>
    <property type="evidence" value="ECO:0007669"/>
    <property type="project" value="TreeGrafter"/>
</dbReference>
<organism evidence="3">
    <name type="scientific">Stegastes partitus</name>
    <name type="common">bicolor damselfish</name>
    <dbReference type="NCBI Taxonomy" id="144197"/>
    <lineage>
        <taxon>Eukaryota</taxon>
        <taxon>Metazoa</taxon>
        <taxon>Chordata</taxon>
        <taxon>Craniata</taxon>
        <taxon>Vertebrata</taxon>
        <taxon>Euteleostomi</taxon>
        <taxon>Actinopterygii</taxon>
        <taxon>Neopterygii</taxon>
        <taxon>Teleostei</taxon>
        <taxon>Neoteleostei</taxon>
        <taxon>Acanthomorphata</taxon>
        <taxon>Ovalentaria</taxon>
        <taxon>Pomacentridae</taxon>
        <taxon>Stegastes</taxon>
    </lineage>
</organism>
<feature type="compositionally biased region" description="Low complexity" evidence="1">
    <location>
        <begin position="462"/>
        <end position="478"/>
    </location>
</feature>
<evidence type="ECO:0000259" key="2">
    <source>
        <dbReference type="Pfam" id="PF10505"/>
    </source>
</evidence>
<dbReference type="Proteomes" id="UP000694891">
    <property type="component" value="Unplaced"/>
</dbReference>
<dbReference type="PANTHER" id="PTHR14633">
    <property type="entry name" value="LITTLE ELONGATION COMPLEX SUBUNIT 2"/>
    <property type="match status" value="1"/>
</dbReference>
<feature type="region of interest" description="Disordered" evidence="1">
    <location>
        <begin position="883"/>
        <end position="916"/>
    </location>
</feature>
<sequence>MELVWEDDPVPEAPFFSRDLYDKYSLAPTIRELWAFLQSPEENASIKQECDVGAVKASCSPSKEEAAELKDNSCISSQASCWDSCDSDDACADSAAESTNECKDAKNSRKTVKQKKTKASAAYPEPRLPFPCMSCLSSNEQKTYVDFLTSKQTRVISQNLQTRVNNEVMQFTRYLQDVSRLCADDYNFITQGAMQYSEEVLRNCLECMKTLPELYQIQEMTSLTGGTFNPGLNLTFEKQLLTMGDVTITDHTIVPADTPLASDYQSVSSENPPAKKAKDMHATISNDGNAEKLCACYEPHVCLTRDALFTLLNNNGPDFAEQWELPVWVKLNPGKGSQRKAVYIDSPLLKTEMTVRERSHIYHEESLKLAIISNGSKNVFHLMTELPASEQQISSESSKRNLVSFEDNGLDFEVDLTDLETFGEKTATKTSMKVEKEQDGCAQSKNASSYPLLNETKRLSEHLVSASSSSQQETKSSLIHMDDSVTEPAQPVVSETTVPKTEPMSQDSAQETDEDMAFTGDSDDEKLVIDDSVSSGLTPAKKTTANPTSESAPVKSEPSSPHKGARCRPQTKRTKVVGDQLGEILRMQTAMFKSATDTTKSSTESPSRCVGSLVPSHPTSLVKPCVSSYLERNQNEDEETCGVPREPSVVNIKTEHKKILSQDLQASAEDEQDYEAPAEGNVLYKLYSLQDLLLMVRSSVSLAHTRRVGNNQNKFVPVYVLPKLEYQLSYGVECLTSSEACQLWTETLLHSSTAPHIAHINAHTSKVALQRKLPDDWKQNISCGFKPSKSLNILHHLLKKLTGLEEGQYLIVHQAGQPFVTIYKAADGKVSRGAYNLQQVHSSVPQPPTSGQVPWIPVNPVEVLPFHKKHGRAPCTFPPKIFQKTTHQSNNHGAGQKNNLNAKGKKNKKKRAARRNKYIKNLIQKSV</sequence>
<feature type="compositionally biased region" description="Basic residues" evidence="1">
    <location>
        <begin position="903"/>
        <end position="916"/>
    </location>
</feature>
<dbReference type="GeneTree" id="ENSGT00390000006883"/>
<feature type="region of interest" description="Disordered" evidence="1">
    <location>
        <begin position="428"/>
        <end position="449"/>
    </location>
</feature>
<evidence type="ECO:0000256" key="1">
    <source>
        <dbReference type="SAM" id="MobiDB-lite"/>
    </source>
</evidence>
<feature type="compositionally biased region" description="Polar residues" evidence="1">
    <location>
        <begin position="532"/>
        <end position="551"/>
    </location>
</feature>
<keyword evidence="5" id="KW-0675">Receptor</keyword>
<reference evidence="3" key="1">
    <citation type="submission" date="2023-09" db="UniProtKB">
        <authorList>
            <consortium name="Ensembl"/>
        </authorList>
    </citation>
    <scope>IDENTIFICATION</scope>
</reference>
<accession>A0A3B5BKQ7</accession>
<feature type="domain" description="Little elongation complex subunit 2 C-terminal" evidence="2">
    <location>
        <begin position="672"/>
        <end position="879"/>
    </location>
</feature>
<dbReference type="PANTHER" id="PTHR14633:SF3">
    <property type="entry name" value="LITTLE ELONGATION COMPLEX SUBUNIT 2"/>
    <property type="match status" value="1"/>
</dbReference>
<dbReference type="Ensembl" id="ENSSPAT00000029004.1">
    <property type="protein sequence ID" value="ENSSPAP00000028542.1"/>
    <property type="gene ID" value="ENSSPAG00000021483.1"/>
</dbReference>
<feature type="region of interest" description="Disordered" evidence="1">
    <location>
        <begin position="461"/>
        <end position="519"/>
    </location>
</feature>
<gene>
    <name evidence="3" type="primary">ICE2</name>
    <name evidence="5" type="synonym">ice2</name>
</gene>
<protein>
    <submittedName>
        <fullName evidence="3">Interactor of little elongation complex ELL subunit 2</fullName>
    </submittedName>
    <submittedName>
        <fullName evidence="5">NMDA receptor-regulated protein 2</fullName>
    </submittedName>
</protein>
<feature type="compositionally biased region" description="Basic residues" evidence="1">
    <location>
        <begin position="563"/>
        <end position="572"/>
    </location>
</feature>
<evidence type="ECO:0000313" key="4">
    <source>
        <dbReference type="Proteomes" id="UP000694891"/>
    </source>
</evidence>
<feature type="compositionally biased region" description="Basic and acidic residues" evidence="1">
    <location>
        <begin position="428"/>
        <end position="439"/>
    </location>
</feature>
<dbReference type="GO" id="GO:0008023">
    <property type="term" value="C:transcription elongation factor complex"/>
    <property type="evidence" value="ECO:0007669"/>
    <property type="project" value="InterPro"/>
</dbReference>
<dbReference type="GO" id="GO:0045945">
    <property type="term" value="P:positive regulation of transcription by RNA polymerase III"/>
    <property type="evidence" value="ECO:0007669"/>
    <property type="project" value="TreeGrafter"/>
</dbReference>
<dbReference type="OrthoDB" id="6288737at2759"/>
<dbReference type="AlphaFoldDB" id="A0A3B5BKQ7"/>
<feature type="compositionally biased region" description="Polar residues" evidence="1">
    <location>
        <begin position="883"/>
        <end position="893"/>
    </location>
</feature>
<keyword evidence="4" id="KW-1185">Reference proteome</keyword>
<evidence type="ECO:0000313" key="3">
    <source>
        <dbReference type="Ensembl" id="ENSSPAP00000028542.1"/>
    </source>
</evidence>
<feature type="compositionally biased region" description="Acidic residues" evidence="1">
    <location>
        <begin position="510"/>
        <end position="519"/>
    </location>
</feature>
<dbReference type="InterPro" id="IPR019535">
    <property type="entry name" value="ICE2_C"/>
</dbReference>
<evidence type="ECO:0000313" key="5">
    <source>
        <dbReference type="RefSeq" id="XP_008280366.1"/>
    </source>
</evidence>
<proteinExistence type="predicted"/>